<keyword evidence="3" id="KW-1185">Reference proteome</keyword>
<evidence type="ECO:0008006" key="4">
    <source>
        <dbReference type="Google" id="ProtNLM"/>
    </source>
</evidence>
<dbReference type="Proteomes" id="UP000199051">
    <property type="component" value="Unassembled WGS sequence"/>
</dbReference>
<organism evidence="2 3">
    <name type="scientific">Actinokineospora terrae</name>
    <dbReference type="NCBI Taxonomy" id="155974"/>
    <lineage>
        <taxon>Bacteria</taxon>
        <taxon>Bacillati</taxon>
        <taxon>Actinomycetota</taxon>
        <taxon>Actinomycetes</taxon>
        <taxon>Pseudonocardiales</taxon>
        <taxon>Pseudonocardiaceae</taxon>
        <taxon>Actinokineospora</taxon>
    </lineage>
</organism>
<keyword evidence="1" id="KW-0732">Signal</keyword>
<evidence type="ECO:0000313" key="2">
    <source>
        <dbReference type="EMBL" id="SER99386.1"/>
    </source>
</evidence>
<sequence length="316" mass="32918">MRGLVRLAVFGVAVLAVSGCTQVVAPPLNRAKPVPSYKPAPVDVKKVLGDLSTLDPCSLFEPSDFGGGKVIQSGSWDECPVSLPAVNGSQIVSIGSVGRLDTFQAVSNPELKDGFSTSIYAGPMAPCGRLLHLGDGTALSVHVMLSGEGHASAVCPQVGTGFEKILERLKKKPKSVEHHTFPPGSMAAMDPCQVTPAAALAAFPTRKDWPAKHTCEWNDPAGNTVRLTFGRTDPLWNGHLPVVTVAGRPNLKLEAPGGRDATCVLMTNGPKAPVSDGQVEQASLALTLKGNPDMAAACGQVTQLAEQVWPVVPPAA</sequence>
<dbReference type="EMBL" id="FOGI01000006">
    <property type="protein sequence ID" value="SER99386.1"/>
    <property type="molecule type" value="Genomic_DNA"/>
</dbReference>
<dbReference type="RefSeq" id="WP_143073511.1">
    <property type="nucleotide sequence ID" value="NZ_FOGI01000006.1"/>
</dbReference>
<feature type="signal peptide" evidence="1">
    <location>
        <begin position="1"/>
        <end position="25"/>
    </location>
</feature>
<name>A0A1H9TQF8_9PSEU</name>
<reference evidence="3" key="1">
    <citation type="submission" date="2016-10" db="EMBL/GenBank/DDBJ databases">
        <authorList>
            <person name="Varghese N."/>
            <person name="Submissions S."/>
        </authorList>
    </citation>
    <scope>NUCLEOTIDE SEQUENCE [LARGE SCALE GENOMIC DNA]</scope>
    <source>
        <strain evidence="3">DSM 44260</strain>
    </source>
</reference>
<feature type="chain" id="PRO_5011726693" description="DUF3558 domain-containing protein" evidence="1">
    <location>
        <begin position="26"/>
        <end position="316"/>
    </location>
</feature>
<dbReference type="PROSITE" id="PS51257">
    <property type="entry name" value="PROKAR_LIPOPROTEIN"/>
    <property type="match status" value="1"/>
</dbReference>
<gene>
    <name evidence="2" type="ORF">SAMN04487818_106414</name>
</gene>
<dbReference type="STRING" id="155974.SAMN04487818_106414"/>
<accession>A0A1H9TQF8</accession>
<evidence type="ECO:0000313" key="3">
    <source>
        <dbReference type="Proteomes" id="UP000199051"/>
    </source>
</evidence>
<protein>
    <recommendedName>
        <fullName evidence="4">DUF3558 domain-containing protein</fullName>
    </recommendedName>
</protein>
<dbReference type="AlphaFoldDB" id="A0A1H9TQF8"/>
<evidence type="ECO:0000256" key="1">
    <source>
        <dbReference type="SAM" id="SignalP"/>
    </source>
</evidence>
<proteinExistence type="predicted"/>